<reference evidence="4 5" key="1">
    <citation type="journal article" date="2019" name="Sci. Rep.">
        <title>Orb-weaving spider Araneus ventricosus genome elucidates the spidroin gene catalogue.</title>
        <authorList>
            <person name="Kono N."/>
            <person name="Nakamura H."/>
            <person name="Ohtoshi R."/>
            <person name="Moran D.A.P."/>
            <person name="Shinohara A."/>
            <person name="Yoshida Y."/>
            <person name="Fujiwara M."/>
            <person name="Mori M."/>
            <person name="Tomita M."/>
            <person name="Arakawa K."/>
        </authorList>
    </citation>
    <scope>NUCLEOTIDE SEQUENCE [LARGE SCALE GENOMIC DNA]</scope>
</reference>
<protein>
    <recommendedName>
        <fullName evidence="3">DUF1899 domain-containing protein</fullName>
    </recommendedName>
</protein>
<dbReference type="InterPro" id="IPR015048">
    <property type="entry name" value="DUF1899"/>
</dbReference>
<name>A0A4Y2HDK5_ARAVE</name>
<keyword evidence="5" id="KW-1185">Reference proteome</keyword>
<comment type="caution">
    <text evidence="4">The sequence shown here is derived from an EMBL/GenBank/DDBJ whole genome shotgun (WGS) entry which is preliminary data.</text>
</comment>
<proteinExistence type="predicted"/>
<evidence type="ECO:0000259" key="3">
    <source>
        <dbReference type="SMART" id="SM01166"/>
    </source>
</evidence>
<accession>A0A4Y2HDK5</accession>
<evidence type="ECO:0000256" key="2">
    <source>
        <dbReference type="ARBA" id="ARBA00022737"/>
    </source>
</evidence>
<dbReference type="Pfam" id="PF08953">
    <property type="entry name" value="DUF1899"/>
    <property type="match status" value="1"/>
</dbReference>
<evidence type="ECO:0000256" key="1">
    <source>
        <dbReference type="ARBA" id="ARBA00022574"/>
    </source>
</evidence>
<dbReference type="AlphaFoldDB" id="A0A4Y2HDK5"/>
<organism evidence="4 5">
    <name type="scientific">Araneus ventricosus</name>
    <name type="common">Orbweaver spider</name>
    <name type="synonym">Epeira ventricosa</name>
    <dbReference type="NCBI Taxonomy" id="182803"/>
    <lineage>
        <taxon>Eukaryota</taxon>
        <taxon>Metazoa</taxon>
        <taxon>Ecdysozoa</taxon>
        <taxon>Arthropoda</taxon>
        <taxon>Chelicerata</taxon>
        <taxon>Arachnida</taxon>
        <taxon>Araneae</taxon>
        <taxon>Araneomorphae</taxon>
        <taxon>Entelegynae</taxon>
        <taxon>Araneoidea</taxon>
        <taxon>Araneidae</taxon>
        <taxon>Araneus</taxon>
    </lineage>
</organism>
<feature type="domain" description="DUF1899" evidence="3">
    <location>
        <begin position="3"/>
        <end position="63"/>
    </location>
</feature>
<sequence length="69" mass="7635">MWRFKPSKYKNAVPKIPKKGEGWITDISVGSLPSFGNHIKASSLLMAFNIDSGGISSDLLQLICYKVHI</sequence>
<keyword evidence="2" id="KW-0677">Repeat</keyword>
<keyword evidence="1" id="KW-0853">WD repeat</keyword>
<evidence type="ECO:0000313" key="5">
    <source>
        <dbReference type="Proteomes" id="UP000499080"/>
    </source>
</evidence>
<evidence type="ECO:0000313" key="4">
    <source>
        <dbReference type="EMBL" id="GBM63351.1"/>
    </source>
</evidence>
<gene>
    <name evidence="4" type="ORF">AVEN_51371_1</name>
</gene>
<dbReference type="Proteomes" id="UP000499080">
    <property type="component" value="Unassembled WGS sequence"/>
</dbReference>
<dbReference type="SMART" id="SM01166">
    <property type="entry name" value="DUF1899"/>
    <property type="match status" value="1"/>
</dbReference>
<dbReference type="OrthoDB" id="6475729at2759"/>
<dbReference type="EMBL" id="BGPR01001863">
    <property type="protein sequence ID" value="GBM63351.1"/>
    <property type="molecule type" value="Genomic_DNA"/>
</dbReference>